<dbReference type="SUPFAM" id="SSF48452">
    <property type="entry name" value="TPR-like"/>
    <property type="match status" value="1"/>
</dbReference>
<feature type="transmembrane region" description="Helical" evidence="7">
    <location>
        <begin position="343"/>
        <end position="362"/>
    </location>
</feature>
<keyword evidence="2 9" id="KW-0645">Protease</keyword>
<dbReference type="Gene3D" id="3.30.2010.10">
    <property type="entry name" value="Metalloproteases ('zincins'), catalytic domain"/>
    <property type="match status" value="1"/>
</dbReference>
<keyword evidence="3" id="KW-0479">Metal-binding</keyword>
<organism evidence="9 10">
    <name type="scientific">Desulfotignum phosphitoxidans DSM 13687</name>
    <dbReference type="NCBI Taxonomy" id="1286635"/>
    <lineage>
        <taxon>Bacteria</taxon>
        <taxon>Pseudomonadati</taxon>
        <taxon>Thermodesulfobacteriota</taxon>
        <taxon>Desulfobacteria</taxon>
        <taxon>Desulfobacterales</taxon>
        <taxon>Desulfobacteraceae</taxon>
        <taxon>Desulfotignum</taxon>
    </lineage>
</organism>
<evidence type="ECO:0000256" key="2">
    <source>
        <dbReference type="ARBA" id="ARBA00022670"/>
    </source>
</evidence>
<evidence type="ECO:0000256" key="3">
    <source>
        <dbReference type="ARBA" id="ARBA00022723"/>
    </source>
</evidence>
<gene>
    <name evidence="9" type="ORF">Dpo_5c00420</name>
</gene>
<reference evidence="9 10" key="1">
    <citation type="journal article" date="2013" name="Genome Announc.">
        <title>Draft Genome Sequence of Desulfotignum phosphitoxidans DSM 13687 Strain FiPS-3.</title>
        <authorList>
            <person name="Poehlein A."/>
            <person name="Daniel R."/>
            <person name="Simeonova D.D."/>
        </authorList>
    </citation>
    <scope>NUCLEOTIDE SEQUENCE [LARGE SCALE GENOMIC DNA]</scope>
    <source>
        <strain evidence="9 10">DSM 13687</strain>
    </source>
</reference>
<feature type="transmembrane region" description="Helical" evidence="7">
    <location>
        <begin position="32"/>
        <end position="50"/>
    </location>
</feature>
<feature type="transmembrane region" description="Helical" evidence="7">
    <location>
        <begin position="297"/>
        <end position="323"/>
    </location>
</feature>
<evidence type="ECO:0000313" key="9">
    <source>
        <dbReference type="EMBL" id="EMS79119.1"/>
    </source>
</evidence>
<evidence type="ECO:0000256" key="7">
    <source>
        <dbReference type="SAM" id="Phobius"/>
    </source>
</evidence>
<feature type="transmembrane region" description="Helical" evidence="7">
    <location>
        <begin position="151"/>
        <end position="171"/>
    </location>
</feature>
<protein>
    <submittedName>
        <fullName evidence="9">Zn-dependent protease with chaperone function</fullName>
    </submittedName>
</protein>
<proteinExistence type="predicted"/>
<dbReference type="EMBL" id="APJX01000005">
    <property type="protein sequence ID" value="EMS79119.1"/>
    <property type="molecule type" value="Genomic_DNA"/>
</dbReference>
<dbReference type="OrthoDB" id="255388at2"/>
<feature type="transmembrane region" description="Helical" evidence="7">
    <location>
        <begin position="439"/>
        <end position="457"/>
    </location>
</feature>
<feature type="transmembrane region" description="Helical" evidence="7">
    <location>
        <begin position="191"/>
        <end position="212"/>
    </location>
</feature>
<dbReference type="GO" id="GO:0004222">
    <property type="term" value="F:metalloendopeptidase activity"/>
    <property type="evidence" value="ECO:0007669"/>
    <property type="project" value="InterPro"/>
</dbReference>
<evidence type="ECO:0000313" key="10">
    <source>
        <dbReference type="Proteomes" id="UP000014216"/>
    </source>
</evidence>
<feature type="domain" description="Peptidase M48" evidence="8">
    <location>
        <begin position="251"/>
        <end position="407"/>
    </location>
</feature>
<keyword evidence="7" id="KW-1133">Transmembrane helix</keyword>
<name>S0G107_9BACT</name>
<keyword evidence="7" id="KW-0812">Transmembrane</keyword>
<dbReference type="Proteomes" id="UP000014216">
    <property type="component" value="Unassembled WGS sequence"/>
</dbReference>
<sequence>MFSTIIYFLVALIIYATSELFGVNGPGTSPGWLQSLVLGIGFFLICRLSFRRILNAAKKSVTFQEDRAVSSTISRLSVLALLVFAVNIYVFRLNTAFSHVQLFQKVPTLEALLFLGLFVSYLVMVWHAAYPVQKHLFSRPVSCKQYIFSQLSFALPPLLPWLCLSLFVDLIRFIAYPPLDDLMNGPAGEMIIIMVFMAGIAVFGPVFIKTIWQCRPMEKGLGRSRIEAVCHMAGLRYADILIWDLFAGSMITAGVMGLVGKFRYILVTPALLGSLNDEELAAVILHEIGHVKHWHMLYYLVFFAGFIACNAVLYDPLMLLVLAGATYFPEPVFSGIDISQVHSVLMGAILICFFIVYFRFVFGFFMRNFERQADLYLFRFFPNAFPLIRTFYKIGAISRQDMERPNWHHFSIGQRIRFLEKCQENSALIAHHHRRVRRMIGVAVIGLISVVGFGYHLSYGQFKPGIDNFVTGRLVLEQLKMDPENADLHVVAGDFHYASQNFIQAIAAYESAIGINSNHVHALNNLAWLLATCPVTEIQDPGRALNLAGRAVGLAPQSPFVQDTYAEALFANHRVAEAVSAARKALELARDRQNYYQNQVRRFQRHLER</sequence>
<dbReference type="RefSeq" id="WP_006966220.1">
    <property type="nucleotide sequence ID" value="NZ_APJX01000005.1"/>
</dbReference>
<keyword evidence="4" id="KW-0378">Hydrolase</keyword>
<comment type="cofactor">
    <cofactor evidence="1">
        <name>Zn(2+)</name>
        <dbReference type="ChEBI" id="CHEBI:29105"/>
    </cofactor>
</comment>
<dbReference type="GO" id="GO:0006508">
    <property type="term" value="P:proteolysis"/>
    <property type="evidence" value="ECO:0007669"/>
    <property type="project" value="UniProtKB-KW"/>
</dbReference>
<dbReference type="Gene3D" id="1.25.40.10">
    <property type="entry name" value="Tetratricopeptide repeat domain"/>
    <property type="match status" value="1"/>
</dbReference>
<dbReference type="AlphaFoldDB" id="S0G107"/>
<keyword evidence="6" id="KW-0482">Metalloprotease</keyword>
<keyword evidence="10" id="KW-1185">Reference proteome</keyword>
<feature type="transmembrane region" description="Helical" evidence="7">
    <location>
        <begin position="111"/>
        <end position="130"/>
    </location>
</feature>
<keyword evidence="7" id="KW-0472">Membrane</keyword>
<dbReference type="GO" id="GO:0046872">
    <property type="term" value="F:metal ion binding"/>
    <property type="evidence" value="ECO:0007669"/>
    <property type="project" value="UniProtKB-KW"/>
</dbReference>
<evidence type="ECO:0000256" key="4">
    <source>
        <dbReference type="ARBA" id="ARBA00022801"/>
    </source>
</evidence>
<keyword evidence="5" id="KW-0862">Zinc</keyword>
<dbReference type="InterPro" id="IPR001915">
    <property type="entry name" value="Peptidase_M48"/>
</dbReference>
<feature type="transmembrane region" description="Helical" evidence="7">
    <location>
        <begin position="73"/>
        <end position="91"/>
    </location>
</feature>
<dbReference type="Pfam" id="PF01435">
    <property type="entry name" value="Peptidase_M48"/>
    <property type="match status" value="1"/>
</dbReference>
<evidence type="ECO:0000256" key="1">
    <source>
        <dbReference type="ARBA" id="ARBA00001947"/>
    </source>
</evidence>
<evidence type="ECO:0000259" key="8">
    <source>
        <dbReference type="Pfam" id="PF01435"/>
    </source>
</evidence>
<comment type="caution">
    <text evidence="9">The sequence shown here is derived from an EMBL/GenBank/DDBJ whole genome shotgun (WGS) entry which is preliminary data.</text>
</comment>
<evidence type="ECO:0000256" key="6">
    <source>
        <dbReference type="ARBA" id="ARBA00023049"/>
    </source>
</evidence>
<evidence type="ECO:0000256" key="5">
    <source>
        <dbReference type="ARBA" id="ARBA00022833"/>
    </source>
</evidence>
<dbReference type="CDD" id="cd07345">
    <property type="entry name" value="M48A_Ste24p-like"/>
    <property type="match status" value="1"/>
</dbReference>
<dbReference type="InterPro" id="IPR011990">
    <property type="entry name" value="TPR-like_helical_dom_sf"/>
</dbReference>
<accession>S0G107</accession>